<reference evidence="10 11" key="1">
    <citation type="journal article" date="2017" name="Biotechnol. Biofuels">
        <title>Differential beta-glucosidase expression as a function of carbon source availability in Talaromyces amestolkiae: a genomic and proteomic approach.</title>
        <authorList>
            <person name="de Eugenio L.I."/>
            <person name="Mendez-Liter J.A."/>
            <person name="Nieto-Dominguez M."/>
            <person name="Alonso L."/>
            <person name="Gil-Munoz J."/>
            <person name="Barriuso J."/>
            <person name="Prieto A."/>
            <person name="Martinez M.J."/>
        </authorList>
    </citation>
    <scope>NUCLEOTIDE SEQUENCE [LARGE SCALE GENOMIC DNA]</scope>
    <source>
        <strain evidence="10 11">CIB</strain>
    </source>
</reference>
<dbReference type="GO" id="GO:0003676">
    <property type="term" value="F:nucleic acid binding"/>
    <property type="evidence" value="ECO:0007669"/>
    <property type="project" value="InterPro"/>
</dbReference>
<dbReference type="InterPro" id="IPR006676">
    <property type="entry name" value="tRNA_splic"/>
</dbReference>
<evidence type="ECO:0000313" key="11">
    <source>
        <dbReference type="Proteomes" id="UP000249363"/>
    </source>
</evidence>
<dbReference type="FunFam" id="3.40.1350.10:FF:000008">
    <property type="entry name" value="tRNA-splicing endonuclease subunit Sen34"/>
    <property type="match status" value="1"/>
</dbReference>
<evidence type="ECO:0000256" key="2">
    <source>
        <dbReference type="ARBA" id="ARBA00022694"/>
    </source>
</evidence>
<dbReference type="AlphaFoldDB" id="A0A364L1U3"/>
<accession>A0A364L1U3</accession>
<keyword evidence="3 5" id="KW-0456">Lyase</keyword>
<comment type="similarity">
    <text evidence="1 5">Belongs to the tRNA-intron endonuclease family.</text>
</comment>
<dbReference type="Pfam" id="PF26577">
    <property type="entry name" value="TSEN34_N"/>
    <property type="match status" value="1"/>
</dbReference>
<dbReference type="GeneID" id="63794988"/>
<dbReference type="GO" id="GO:0000213">
    <property type="term" value="F:tRNA-intron lyase activity"/>
    <property type="evidence" value="ECO:0007669"/>
    <property type="project" value="UniProtKB-UniRule"/>
</dbReference>
<dbReference type="InterPro" id="IPR016690">
    <property type="entry name" value="TSEN34"/>
</dbReference>
<organism evidence="10 11">
    <name type="scientific">Talaromyces amestolkiae</name>
    <dbReference type="NCBI Taxonomy" id="1196081"/>
    <lineage>
        <taxon>Eukaryota</taxon>
        <taxon>Fungi</taxon>
        <taxon>Dikarya</taxon>
        <taxon>Ascomycota</taxon>
        <taxon>Pezizomycotina</taxon>
        <taxon>Eurotiomycetes</taxon>
        <taxon>Eurotiomycetidae</taxon>
        <taxon>Eurotiales</taxon>
        <taxon>Trichocomaceae</taxon>
        <taxon>Talaromyces</taxon>
        <taxon>Talaromyces sect. Talaromyces</taxon>
    </lineage>
</organism>
<evidence type="ECO:0000256" key="4">
    <source>
        <dbReference type="ARBA" id="ARBA00059865"/>
    </source>
</evidence>
<evidence type="ECO:0000256" key="5">
    <source>
        <dbReference type="PIRNR" id="PIRNR017250"/>
    </source>
</evidence>
<dbReference type="NCBIfam" id="TIGR00324">
    <property type="entry name" value="endA"/>
    <property type="match status" value="1"/>
</dbReference>
<comment type="function">
    <text evidence="4">Constitutes one of the two catalytic subunit of the tRNA-splicing endonuclease complex, a complex responsible for identification and cleavage of the splice sites in pre-tRNA. It cleaves pre-tRNA at the 5'- and 3'-splice sites to release the intron. The products are an intron and two tRNA half-molecules bearing 2',3'-cyclic phosphate and 5'-OH termini. There are no conserved sequences at the splice sites, but the intron is invariably located at the same site in the gene, placing the splice sites an invariant distance from the constant structural features of the tRNA body. It probably carries the active site for 3'-splice site cleavage.</text>
</comment>
<dbReference type="InterPro" id="IPR036167">
    <property type="entry name" value="tRNA_intron_Endo_cat-like_sf"/>
</dbReference>
<dbReference type="InterPro" id="IPR059049">
    <property type="entry name" value="TSEN34_N"/>
</dbReference>
<feature type="domain" description="tRNA intron endonuclease catalytic" evidence="8">
    <location>
        <begin position="203"/>
        <end position="275"/>
    </location>
</feature>
<evidence type="ECO:0000259" key="8">
    <source>
        <dbReference type="Pfam" id="PF01974"/>
    </source>
</evidence>
<dbReference type="SUPFAM" id="SSF53032">
    <property type="entry name" value="tRNA-intron endonuclease catalytic domain-like"/>
    <property type="match status" value="1"/>
</dbReference>
<proteinExistence type="inferred from homology"/>
<evidence type="ECO:0000256" key="1">
    <source>
        <dbReference type="ARBA" id="ARBA00008078"/>
    </source>
</evidence>
<dbReference type="PANTHER" id="PTHR13070:SF0">
    <property type="entry name" value="TRNA-SPLICING ENDONUCLEASE SUBUNIT SEN34"/>
    <property type="match status" value="1"/>
</dbReference>
<feature type="active site" evidence="6">
    <location>
        <position position="269"/>
    </location>
</feature>
<dbReference type="PIRSF" id="PIRSF017250">
    <property type="entry name" value="tRNA_splic_SEN34"/>
    <property type="match status" value="1"/>
</dbReference>
<feature type="active site" evidence="6">
    <location>
        <position position="230"/>
    </location>
</feature>
<evidence type="ECO:0000256" key="3">
    <source>
        <dbReference type="ARBA" id="ARBA00023239"/>
    </source>
</evidence>
<dbReference type="EMBL" id="MIKG01000010">
    <property type="protein sequence ID" value="RAO69760.1"/>
    <property type="molecule type" value="Genomic_DNA"/>
</dbReference>
<dbReference type="Proteomes" id="UP000249363">
    <property type="component" value="Unassembled WGS sequence"/>
</dbReference>
<feature type="domain" description="TSEN34 N-terminal" evidence="9">
    <location>
        <begin position="9"/>
        <end position="77"/>
    </location>
</feature>
<dbReference type="GO" id="GO:0000379">
    <property type="term" value="P:tRNA-type intron splice site recognition and cleavage"/>
    <property type="evidence" value="ECO:0007669"/>
    <property type="project" value="UniProtKB-UniRule"/>
</dbReference>
<evidence type="ECO:0000259" key="9">
    <source>
        <dbReference type="Pfam" id="PF26577"/>
    </source>
</evidence>
<protein>
    <recommendedName>
        <fullName evidence="5">tRNA-splicing endonuclease subunit Sen34</fullName>
        <ecNumber evidence="5">4.6.1.16</ecNumber>
    </recommendedName>
</protein>
<dbReference type="CDD" id="cd22363">
    <property type="entry name" value="tRNA-intron_lyase_C"/>
    <property type="match status" value="1"/>
</dbReference>
<dbReference type="EC" id="4.6.1.16" evidence="5"/>
<keyword evidence="11" id="KW-1185">Reference proteome</keyword>
<evidence type="ECO:0000313" key="10">
    <source>
        <dbReference type="EMBL" id="RAO69760.1"/>
    </source>
</evidence>
<dbReference type="Gene3D" id="3.40.1350.10">
    <property type="match status" value="1"/>
</dbReference>
<dbReference type="RefSeq" id="XP_040734276.1">
    <property type="nucleotide sequence ID" value="XM_040878284.1"/>
</dbReference>
<feature type="region of interest" description="Disordered" evidence="7">
    <location>
        <begin position="103"/>
        <end position="166"/>
    </location>
</feature>
<feature type="active site" evidence="6">
    <location>
        <position position="238"/>
    </location>
</feature>
<dbReference type="Pfam" id="PF01974">
    <property type="entry name" value="tRNA_int_endo"/>
    <property type="match status" value="1"/>
</dbReference>
<dbReference type="STRING" id="1196081.A0A364L1U3"/>
<evidence type="ECO:0000256" key="6">
    <source>
        <dbReference type="PIRSR" id="PIRSR017250-50"/>
    </source>
</evidence>
<gene>
    <name evidence="10" type="ORF">BHQ10_005772</name>
</gene>
<sequence length="296" mass="33047">MAAEVPLPIPISLVSGRYLIFSADAATYLRKEYNICGVLMGTLPQVPQQNVFLGIPVQLMPEEARLLVEKKVARIIDGRRYHNDSMRSLAEADKIKYLQSLQKEGRNVSQAKSNRKEQQREESLRKATQKRKAKLAVSAEKEETENTDNVLFEPPARPASSMSNASSTTQLSTISITPATTYPLIPYQPAEEYEMPLPEVPASYPVYAHLHSHGYFLSPGLRFGCQYMAYPGDPLRFHSHFLVYGFHRDEELSLMEIVSGGRLGTGVKKGFLLGHAVDPDDAASEVRTFSIEWAGM</sequence>
<dbReference type="InterPro" id="IPR006677">
    <property type="entry name" value="tRNA_intron_Endonuc_cat-like"/>
</dbReference>
<feature type="compositionally biased region" description="Basic and acidic residues" evidence="7">
    <location>
        <begin position="114"/>
        <end position="125"/>
    </location>
</feature>
<dbReference type="OrthoDB" id="48041at2759"/>
<keyword evidence="2 5" id="KW-0819">tRNA processing</keyword>
<name>A0A364L1U3_TALAM</name>
<dbReference type="PANTHER" id="PTHR13070">
    <property type="entry name" value="TRNA-SPLICING ENDONUCLEASE SUBUNIT SEN34-RELATED"/>
    <property type="match status" value="1"/>
</dbReference>
<feature type="compositionally biased region" description="Polar residues" evidence="7">
    <location>
        <begin position="103"/>
        <end position="112"/>
    </location>
</feature>
<dbReference type="GO" id="GO:0000214">
    <property type="term" value="C:tRNA-intron endonuclease complex"/>
    <property type="evidence" value="ECO:0007669"/>
    <property type="project" value="UniProtKB-UniRule"/>
</dbReference>
<evidence type="ECO:0000256" key="7">
    <source>
        <dbReference type="SAM" id="MobiDB-lite"/>
    </source>
</evidence>
<dbReference type="InterPro" id="IPR011856">
    <property type="entry name" value="tRNA_endonuc-like_dom_sf"/>
</dbReference>
<comment type="caution">
    <text evidence="10">The sequence shown here is derived from an EMBL/GenBank/DDBJ whole genome shotgun (WGS) entry which is preliminary data.</text>
</comment>